<evidence type="ECO:0000256" key="1">
    <source>
        <dbReference type="SAM" id="Phobius"/>
    </source>
</evidence>
<gene>
    <name evidence="2" type="ORF">UY19_C0009G0003</name>
</gene>
<evidence type="ECO:0000313" key="3">
    <source>
        <dbReference type="Proteomes" id="UP000033882"/>
    </source>
</evidence>
<sequence length="335" mass="35304">MTIKTFFDIMNHMVRRSQAAVIEVVICFALVCVGVLFVPELVNAQSTAAANPGQTGGELYTPRYLPPIVQGAMGPADLVFLIYKYLMGLVGIVAVGVIIYGGVLRTVSADIGKIKQSNEYIKNALKGIVLLFGAQVIFNTINPNIINISRIQSALQPKEKITPRQFTEIGISMTDEGATSTAITAAQTIQGAVNLYGGAKPELAAKLQSCVDCASPSFGGGGTFIVKQGACFGAGCQTNRNLIAALNVLQTKATAAGLQWRMTEGYPPTVDHMSSCHFNGTCVDIGLMGSITAARVNAFINAARAAGLNVVNEYSVGSNPQSFTTTTGGHLHVRL</sequence>
<reference evidence="2 3" key="1">
    <citation type="journal article" date="2015" name="Nature">
        <title>rRNA introns, odd ribosomes, and small enigmatic genomes across a large radiation of phyla.</title>
        <authorList>
            <person name="Brown C.T."/>
            <person name="Hug L.A."/>
            <person name="Thomas B.C."/>
            <person name="Sharon I."/>
            <person name="Castelle C.J."/>
            <person name="Singh A."/>
            <person name="Wilkins M.J."/>
            <person name="Williams K.H."/>
            <person name="Banfield J.F."/>
        </authorList>
    </citation>
    <scope>NUCLEOTIDE SEQUENCE [LARGE SCALE GENOMIC DNA]</scope>
</reference>
<keyword evidence="1" id="KW-0812">Transmembrane</keyword>
<evidence type="ECO:0000313" key="2">
    <source>
        <dbReference type="EMBL" id="KKU89754.1"/>
    </source>
</evidence>
<accession>A0A0G1U6P4</accession>
<proteinExistence type="predicted"/>
<feature type="transmembrane region" description="Helical" evidence="1">
    <location>
        <begin position="20"/>
        <end position="38"/>
    </location>
</feature>
<keyword evidence="1" id="KW-0472">Membrane</keyword>
<feature type="transmembrane region" description="Helical" evidence="1">
    <location>
        <begin position="82"/>
        <end position="103"/>
    </location>
</feature>
<name>A0A0G1U6P4_9BACT</name>
<dbReference type="EMBL" id="LCPB01000009">
    <property type="protein sequence ID" value="KKU89754.1"/>
    <property type="molecule type" value="Genomic_DNA"/>
</dbReference>
<keyword evidence="1" id="KW-1133">Transmembrane helix</keyword>
<dbReference type="Proteomes" id="UP000033882">
    <property type="component" value="Unassembled WGS sequence"/>
</dbReference>
<dbReference type="AlphaFoldDB" id="A0A0G1U6P4"/>
<organism evidence="2 3">
    <name type="scientific">Candidatus Wolfebacteria bacterium GW2011_GWA2_47_9b</name>
    <dbReference type="NCBI Taxonomy" id="1619005"/>
    <lineage>
        <taxon>Bacteria</taxon>
        <taxon>Candidatus Wolfeibacteriota</taxon>
    </lineage>
</organism>
<feature type="transmembrane region" description="Helical" evidence="1">
    <location>
        <begin position="124"/>
        <end position="141"/>
    </location>
</feature>
<protein>
    <submittedName>
        <fullName evidence="2">Uncharacterized protein</fullName>
    </submittedName>
</protein>
<comment type="caution">
    <text evidence="2">The sequence shown here is derived from an EMBL/GenBank/DDBJ whole genome shotgun (WGS) entry which is preliminary data.</text>
</comment>